<dbReference type="Pfam" id="PF07690">
    <property type="entry name" value="MFS_1"/>
    <property type="match status" value="1"/>
</dbReference>
<reference evidence="9 10" key="1">
    <citation type="submission" date="2021-03" db="EMBL/GenBank/DDBJ databases">
        <title>Whole genome shotgun sequence of Actinoplanes toevensis NBRC 105298.</title>
        <authorList>
            <person name="Komaki H."/>
            <person name="Tamura T."/>
        </authorList>
    </citation>
    <scope>NUCLEOTIDE SEQUENCE [LARGE SCALE GENOMIC DNA]</scope>
    <source>
        <strain evidence="9 10">NBRC 105298</strain>
    </source>
</reference>
<keyword evidence="3" id="KW-1003">Cell membrane</keyword>
<evidence type="ECO:0008006" key="11">
    <source>
        <dbReference type="Google" id="ProtNLM"/>
    </source>
</evidence>
<feature type="transmembrane region" description="Helical" evidence="8">
    <location>
        <begin position="150"/>
        <end position="169"/>
    </location>
</feature>
<protein>
    <recommendedName>
        <fullName evidence="11">MFS transporter</fullName>
    </recommendedName>
</protein>
<keyword evidence="5 8" id="KW-1133">Transmembrane helix</keyword>
<feature type="transmembrane region" description="Helical" evidence="8">
    <location>
        <begin position="116"/>
        <end position="138"/>
    </location>
</feature>
<comment type="subcellular location">
    <subcellularLocation>
        <location evidence="1">Cell inner membrane</location>
        <topology evidence="1">Multi-pass membrane protein</topology>
    </subcellularLocation>
</comment>
<gene>
    <name evidence="9" type="ORF">Ato02nite_089090</name>
</gene>
<evidence type="ECO:0000313" key="9">
    <source>
        <dbReference type="EMBL" id="GIM97116.1"/>
    </source>
</evidence>
<keyword evidence="2" id="KW-0813">Transport</keyword>
<organism evidence="9 10">
    <name type="scientific">Paractinoplanes toevensis</name>
    <dbReference type="NCBI Taxonomy" id="571911"/>
    <lineage>
        <taxon>Bacteria</taxon>
        <taxon>Bacillati</taxon>
        <taxon>Actinomycetota</taxon>
        <taxon>Actinomycetes</taxon>
        <taxon>Micromonosporales</taxon>
        <taxon>Micromonosporaceae</taxon>
        <taxon>Paractinoplanes</taxon>
    </lineage>
</organism>
<evidence type="ECO:0000256" key="6">
    <source>
        <dbReference type="ARBA" id="ARBA00023136"/>
    </source>
</evidence>
<evidence type="ECO:0000256" key="3">
    <source>
        <dbReference type="ARBA" id="ARBA00022475"/>
    </source>
</evidence>
<evidence type="ECO:0000256" key="2">
    <source>
        <dbReference type="ARBA" id="ARBA00022448"/>
    </source>
</evidence>
<feature type="region of interest" description="Disordered" evidence="7">
    <location>
        <begin position="202"/>
        <end position="222"/>
    </location>
</feature>
<dbReference type="PANTHER" id="PTHR23513">
    <property type="entry name" value="INTEGRAL MEMBRANE EFFLUX PROTEIN-RELATED"/>
    <property type="match status" value="1"/>
</dbReference>
<feature type="transmembrane region" description="Helical" evidence="8">
    <location>
        <begin position="294"/>
        <end position="313"/>
    </location>
</feature>
<feature type="transmembrane region" description="Helical" evidence="8">
    <location>
        <begin position="267"/>
        <end position="287"/>
    </location>
</feature>
<dbReference type="EMBL" id="BOQN01000133">
    <property type="protein sequence ID" value="GIM97116.1"/>
    <property type="molecule type" value="Genomic_DNA"/>
</dbReference>
<feature type="transmembrane region" description="Helical" evidence="8">
    <location>
        <begin position="21"/>
        <end position="46"/>
    </location>
</feature>
<dbReference type="InterPro" id="IPR036259">
    <property type="entry name" value="MFS_trans_sf"/>
</dbReference>
<comment type="caution">
    <text evidence="9">The sequence shown here is derived from an EMBL/GenBank/DDBJ whole genome shotgun (WGS) entry which is preliminary data.</text>
</comment>
<feature type="transmembrane region" description="Helical" evidence="8">
    <location>
        <begin position="230"/>
        <end position="247"/>
    </location>
</feature>
<dbReference type="RefSeq" id="WP_213012759.1">
    <property type="nucleotide sequence ID" value="NZ_BOQN01000133.1"/>
</dbReference>
<name>A0A919WBF7_9ACTN</name>
<evidence type="ECO:0000256" key="8">
    <source>
        <dbReference type="SAM" id="Phobius"/>
    </source>
</evidence>
<evidence type="ECO:0000256" key="1">
    <source>
        <dbReference type="ARBA" id="ARBA00004429"/>
    </source>
</evidence>
<sequence>MTETRPGTRPEISGRRLPRAVWTAGAVTSLASTADNFVLFLLLWVAQPQGWSAVQTAAVVLVLRLPTLTTGVLLGRAVDRWGGRRLILLDLTGRAVLLLLLVLSSRAADTLPLVPVLVLGGLCGALAPASYAGVRWLVPRIADTEQLGRANAVVALGDQLPLMLGAALAGPSLALLGAATSMVVPAGLLLVAAALALTLPRPDPDPPATAGRPAGPPRERDANRRVPPRVLALIALSTAYYFAYGPFETASPPFVRGQLGATEGAYSLLWALFGIGALATLTAAPLLSRRRPGLVNAVGALVWGAVMLPIAVIHQVLPAAALFLVGGAIWGPYTTIETGALQRWVSPARHGAVFGLQRSLLSVATPLGAALAAIALQEVAPRTVLAVSAGGCALAGLLALTSRDLRRAQ</sequence>
<dbReference type="GO" id="GO:0005886">
    <property type="term" value="C:plasma membrane"/>
    <property type="evidence" value="ECO:0007669"/>
    <property type="project" value="UniProtKB-SubCell"/>
</dbReference>
<dbReference type="CDD" id="cd06173">
    <property type="entry name" value="MFS_MefA_like"/>
    <property type="match status" value="1"/>
</dbReference>
<dbReference type="InterPro" id="IPR011701">
    <property type="entry name" value="MFS"/>
</dbReference>
<accession>A0A919WBF7</accession>
<feature type="transmembrane region" description="Helical" evidence="8">
    <location>
        <begin position="175"/>
        <end position="197"/>
    </location>
</feature>
<keyword evidence="4 8" id="KW-0812">Transmembrane</keyword>
<evidence type="ECO:0000313" key="10">
    <source>
        <dbReference type="Proteomes" id="UP000677082"/>
    </source>
</evidence>
<dbReference type="AlphaFoldDB" id="A0A919WBF7"/>
<dbReference type="SUPFAM" id="SSF103473">
    <property type="entry name" value="MFS general substrate transporter"/>
    <property type="match status" value="1"/>
</dbReference>
<keyword evidence="10" id="KW-1185">Reference proteome</keyword>
<dbReference type="PANTHER" id="PTHR23513:SF9">
    <property type="entry name" value="ENTEROBACTIN EXPORTER ENTS"/>
    <property type="match status" value="1"/>
</dbReference>
<evidence type="ECO:0000256" key="4">
    <source>
        <dbReference type="ARBA" id="ARBA00022692"/>
    </source>
</evidence>
<dbReference type="Proteomes" id="UP000677082">
    <property type="component" value="Unassembled WGS sequence"/>
</dbReference>
<keyword evidence="6 8" id="KW-0472">Membrane</keyword>
<feature type="transmembrane region" description="Helical" evidence="8">
    <location>
        <begin position="319"/>
        <end position="340"/>
    </location>
</feature>
<dbReference type="Gene3D" id="1.20.1250.20">
    <property type="entry name" value="MFS general substrate transporter like domains"/>
    <property type="match status" value="1"/>
</dbReference>
<evidence type="ECO:0000256" key="5">
    <source>
        <dbReference type="ARBA" id="ARBA00022989"/>
    </source>
</evidence>
<evidence type="ECO:0000256" key="7">
    <source>
        <dbReference type="SAM" id="MobiDB-lite"/>
    </source>
</evidence>
<proteinExistence type="predicted"/>
<feature type="transmembrane region" description="Helical" evidence="8">
    <location>
        <begin position="52"/>
        <end position="74"/>
    </location>
</feature>
<dbReference type="GO" id="GO:0022857">
    <property type="term" value="F:transmembrane transporter activity"/>
    <property type="evidence" value="ECO:0007669"/>
    <property type="project" value="InterPro"/>
</dbReference>
<feature type="transmembrane region" description="Helical" evidence="8">
    <location>
        <begin position="86"/>
        <end position="104"/>
    </location>
</feature>
<feature type="transmembrane region" description="Helical" evidence="8">
    <location>
        <begin position="360"/>
        <end position="377"/>
    </location>
</feature>
<feature type="transmembrane region" description="Helical" evidence="8">
    <location>
        <begin position="383"/>
        <end position="401"/>
    </location>
</feature>